<gene>
    <name evidence="2" type="ORF">ACFPK2_05225</name>
</gene>
<sequence>MTIHPIGLVEGRSCQHCSRGYENHEYNCTGGCMSGFRVRTIGFCGPVGSGKSEAAKRLVSRWRFNRVRFAAPLKAMMAALGLTAEQLDGALKEEPTPLLCGRTPRQAMQWLGTEWGRNLIADDFWITAWRAAVERTGGFHVPGQGWDRLIVADDVRFANEAKAIRDRGGIVVRIERPGAGSTSGGGHSSERPDFVPDRIIHNRGDLAAFRSEVDALALSLRAE</sequence>
<dbReference type="Gene3D" id="3.40.50.300">
    <property type="entry name" value="P-loop containing nucleotide triphosphate hydrolases"/>
    <property type="match status" value="1"/>
</dbReference>
<organism evidence="2 3">
    <name type="scientific">Bosea minatitlanensis</name>
    <dbReference type="NCBI Taxonomy" id="128782"/>
    <lineage>
        <taxon>Bacteria</taxon>
        <taxon>Pseudomonadati</taxon>
        <taxon>Pseudomonadota</taxon>
        <taxon>Alphaproteobacteria</taxon>
        <taxon>Hyphomicrobiales</taxon>
        <taxon>Boseaceae</taxon>
        <taxon>Bosea</taxon>
    </lineage>
</organism>
<comment type="caution">
    <text evidence="2">The sequence shown here is derived from an EMBL/GenBank/DDBJ whole genome shotgun (WGS) entry which is preliminary data.</text>
</comment>
<dbReference type="SUPFAM" id="SSF52540">
    <property type="entry name" value="P-loop containing nucleoside triphosphate hydrolases"/>
    <property type="match status" value="1"/>
</dbReference>
<dbReference type="Proteomes" id="UP001595976">
    <property type="component" value="Unassembled WGS sequence"/>
</dbReference>
<keyword evidence="3" id="KW-1185">Reference proteome</keyword>
<dbReference type="RefSeq" id="WP_260347592.1">
    <property type="nucleotide sequence ID" value="NZ_JAOAOS010000001.1"/>
</dbReference>
<accession>A0ABW0F1H7</accession>
<feature type="region of interest" description="Disordered" evidence="1">
    <location>
        <begin position="175"/>
        <end position="194"/>
    </location>
</feature>
<protein>
    <recommendedName>
        <fullName evidence="4">Deoxynucleotide monophosphate kinase</fullName>
    </recommendedName>
</protein>
<evidence type="ECO:0000313" key="2">
    <source>
        <dbReference type="EMBL" id="MFC5292390.1"/>
    </source>
</evidence>
<dbReference type="InterPro" id="IPR027417">
    <property type="entry name" value="P-loop_NTPase"/>
</dbReference>
<evidence type="ECO:0000256" key="1">
    <source>
        <dbReference type="SAM" id="MobiDB-lite"/>
    </source>
</evidence>
<reference evidence="3" key="1">
    <citation type="journal article" date="2019" name="Int. J. Syst. Evol. Microbiol.">
        <title>The Global Catalogue of Microorganisms (GCM) 10K type strain sequencing project: providing services to taxonomists for standard genome sequencing and annotation.</title>
        <authorList>
            <consortium name="The Broad Institute Genomics Platform"/>
            <consortium name="The Broad Institute Genome Sequencing Center for Infectious Disease"/>
            <person name="Wu L."/>
            <person name="Ma J."/>
        </authorList>
    </citation>
    <scope>NUCLEOTIDE SEQUENCE [LARGE SCALE GENOMIC DNA]</scope>
    <source>
        <strain evidence="3">CGMCC 1.15643</strain>
    </source>
</reference>
<evidence type="ECO:0000313" key="3">
    <source>
        <dbReference type="Proteomes" id="UP001595976"/>
    </source>
</evidence>
<evidence type="ECO:0008006" key="4">
    <source>
        <dbReference type="Google" id="ProtNLM"/>
    </source>
</evidence>
<proteinExistence type="predicted"/>
<name>A0ABW0F1H7_9HYPH</name>
<dbReference type="EMBL" id="JBHSLI010000001">
    <property type="protein sequence ID" value="MFC5292390.1"/>
    <property type="molecule type" value="Genomic_DNA"/>
</dbReference>